<dbReference type="Gene3D" id="1.10.260.40">
    <property type="entry name" value="lambda repressor-like DNA-binding domains"/>
    <property type="match status" value="1"/>
</dbReference>
<dbReference type="PROSITE" id="PS00356">
    <property type="entry name" value="HTH_LACI_1"/>
    <property type="match status" value="1"/>
</dbReference>
<evidence type="ECO:0000313" key="8">
    <source>
        <dbReference type="Proteomes" id="UP001202244"/>
    </source>
</evidence>
<dbReference type="InterPro" id="IPR028082">
    <property type="entry name" value="Peripla_BP_I"/>
</dbReference>
<keyword evidence="8" id="KW-1185">Reference proteome</keyword>
<evidence type="ECO:0000256" key="3">
    <source>
        <dbReference type="ARBA" id="ARBA00023125"/>
    </source>
</evidence>
<keyword evidence="3" id="KW-0238">DNA-binding</keyword>
<dbReference type="Gene3D" id="3.40.50.2300">
    <property type="match status" value="2"/>
</dbReference>
<keyword evidence="2" id="KW-0805">Transcription regulation</keyword>
<dbReference type="PANTHER" id="PTHR30146:SF148">
    <property type="entry name" value="HTH-TYPE TRANSCRIPTIONAL REPRESSOR PURR-RELATED"/>
    <property type="match status" value="1"/>
</dbReference>
<dbReference type="EMBL" id="CP093846">
    <property type="protein sequence ID" value="UNS95524.1"/>
    <property type="molecule type" value="Genomic_DNA"/>
</dbReference>
<feature type="compositionally biased region" description="Basic and acidic residues" evidence="5">
    <location>
        <begin position="9"/>
        <end position="26"/>
    </location>
</feature>
<reference evidence="7 8" key="1">
    <citation type="journal article" date="2023" name="Microbiol. Spectr.">
        <title>Synergy between Genome Mining, Metabolomics, and Bioinformatics Uncovers Antibacterial Chlorinated Carbazole Alkaloids and Their Biosynthetic Gene Cluster from Streptomyces tubbatahanensis sp. nov., a Novel Actinomycete Isolated from Sulu Sea, Philippines.</title>
        <authorList>
            <person name="Tenebro C.P."/>
            <person name="Trono D.J.V.L."/>
            <person name="Balida L.A.P."/>
            <person name="Bayog L.K.A."/>
            <person name="Bruna J.R."/>
            <person name="Sabido E.M."/>
            <person name="Caspe D.P.C."/>
            <person name="de Los Santos E.L.C."/>
            <person name="Saludes J.P."/>
            <person name="Dalisay D.S."/>
        </authorList>
    </citation>
    <scope>NUCLEOTIDE SEQUENCE [LARGE SCALE GENOMIC DNA]</scope>
    <source>
        <strain evidence="7 8">DSD3025</strain>
    </source>
</reference>
<evidence type="ECO:0000256" key="5">
    <source>
        <dbReference type="SAM" id="MobiDB-lite"/>
    </source>
</evidence>
<feature type="region of interest" description="Disordered" evidence="5">
    <location>
        <begin position="1"/>
        <end position="26"/>
    </location>
</feature>
<proteinExistence type="predicted"/>
<keyword evidence="1" id="KW-0678">Repressor</keyword>
<dbReference type="SUPFAM" id="SSF53822">
    <property type="entry name" value="Periplasmic binding protein-like I"/>
    <property type="match status" value="1"/>
</dbReference>
<dbReference type="Pfam" id="PF00356">
    <property type="entry name" value="LacI"/>
    <property type="match status" value="1"/>
</dbReference>
<name>A0ABY3XM98_9ACTN</name>
<dbReference type="CDD" id="cd06285">
    <property type="entry name" value="PBP1_LacI-like"/>
    <property type="match status" value="1"/>
</dbReference>
<dbReference type="CDD" id="cd01392">
    <property type="entry name" value="HTH_LacI"/>
    <property type="match status" value="1"/>
</dbReference>
<sequence length="353" mass="37686">MSAQGDEPVDARGDERSAPRRPTLKDIARAAGVSRSTAARALSKQGYVGAAAKTRVQAAAEELGYVPHGLARSLRQQVSRSVGVLVSDLRNPFYADLAAGISRHARARGYTMVLSDDSGRADVEREAARAFVAMRVAGVIVTPVSEEVSAFLLRQRVPVVEADRQFATGRCEAVIVDNMAASQRLSEHLISLGHRRIALLIDETDWTTGRERFRGYRESLLASGIPADPTLLVSAGSDVDAARKAAVDLLARRDRPTAVFAANNVLAEGLWRAAHDLGLRVPADLSLVSFDDAPWMSMVDPGVTAVAQDAVALGEAALDRLLTRIDNPEAPPVTVVIDAEIQARGSTAAPRES</sequence>
<accession>A0ABY3XM98</accession>
<dbReference type="PANTHER" id="PTHR30146">
    <property type="entry name" value="LACI-RELATED TRANSCRIPTIONAL REPRESSOR"/>
    <property type="match status" value="1"/>
</dbReference>
<evidence type="ECO:0000313" key="7">
    <source>
        <dbReference type="EMBL" id="UNS95524.1"/>
    </source>
</evidence>
<dbReference type="RefSeq" id="WP_242749251.1">
    <property type="nucleotide sequence ID" value="NZ_CP093846.1"/>
</dbReference>
<feature type="domain" description="HTH lacI-type" evidence="6">
    <location>
        <begin position="21"/>
        <end position="91"/>
    </location>
</feature>
<evidence type="ECO:0000256" key="2">
    <source>
        <dbReference type="ARBA" id="ARBA00023015"/>
    </source>
</evidence>
<keyword evidence="4" id="KW-0804">Transcription</keyword>
<evidence type="ECO:0000259" key="6">
    <source>
        <dbReference type="SMART" id="SM00354"/>
    </source>
</evidence>
<dbReference type="InterPro" id="IPR000843">
    <property type="entry name" value="HTH_LacI"/>
</dbReference>
<dbReference type="Pfam" id="PF13377">
    <property type="entry name" value="Peripla_BP_3"/>
    <property type="match status" value="1"/>
</dbReference>
<protein>
    <submittedName>
        <fullName evidence="7">LacI family transcriptional regulator</fullName>
    </submittedName>
</protein>
<organism evidence="7 8">
    <name type="scientific">Streptomyces tubbatahanensis</name>
    <dbReference type="NCBI Taxonomy" id="2923272"/>
    <lineage>
        <taxon>Bacteria</taxon>
        <taxon>Bacillati</taxon>
        <taxon>Actinomycetota</taxon>
        <taxon>Actinomycetes</taxon>
        <taxon>Kitasatosporales</taxon>
        <taxon>Streptomycetaceae</taxon>
        <taxon>Streptomyces</taxon>
    </lineage>
</organism>
<evidence type="ECO:0000256" key="1">
    <source>
        <dbReference type="ARBA" id="ARBA00022491"/>
    </source>
</evidence>
<evidence type="ECO:0000256" key="4">
    <source>
        <dbReference type="ARBA" id="ARBA00023163"/>
    </source>
</evidence>
<dbReference type="SMART" id="SM00354">
    <property type="entry name" value="HTH_LACI"/>
    <property type="match status" value="1"/>
</dbReference>
<dbReference type="SUPFAM" id="SSF47413">
    <property type="entry name" value="lambda repressor-like DNA-binding domains"/>
    <property type="match status" value="1"/>
</dbReference>
<gene>
    <name evidence="7" type="ORF">MMF93_02810</name>
</gene>
<dbReference type="InterPro" id="IPR046335">
    <property type="entry name" value="LacI/GalR-like_sensor"/>
</dbReference>
<dbReference type="Proteomes" id="UP001202244">
    <property type="component" value="Chromosome"/>
</dbReference>
<dbReference type="InterPro" id="IPR010982">
    <property type="entry name" value="Lambda_DNA-bd_dom_sf"/>
</dbReference>